<protein>
    <submittedName>
        <fullName evidence="2">Uncharacterized protein</fullName>
    </submittedName>
</protein>
<reference evidence="2" key="1">
    <citation type="submission" date="2018-05" db="EMBL/GenBank/DDBJ databases">
        <authorList>
            <person name="Lanie J.A."/>
            <person name="Ng W.-L."/>
            <person name="Kazmierczak K.M."/>
            <person name="Andrzejewski T.M."/>
            <person name="Davidsen T.M."/>
            <person name="Wayne K.J."/>
            <person name="Tettelin H."/>
            <person name="Glass J.I."/>
            <person name="Rusch D."/>
            <person name="Podicherti R."/>
            <person name="Tsui H.-C.T."/>
            <person name="Winkler M.E."/>
        </authorList>
    </citation>
    <scope>NUCLEOTIDE SEQUENCE</scope>
</reference>
<feature type="region of interest" description="Disordered" evidence="1">
    <location>
        <begin position="47"/>
        <end position="84"/>
    </location>
</feature>
<sequence>VHVLIWGDLLCERSVNTSEALVYKCLGAEETHHPLRANLMQTDSAVSGNCGGDKAEVSRRHSSQMPSIMAGTRPRPEHLEQRRSLVRLEYTNAAR</sequence>
<dbReference type="AlphaFoldDB" id="A0A382SJ37"/>
<dbReference type="EMBL" id="UINC01129464">
    <property type="protein sequence ID" value="SVD09876.1"/>
    <property type="molecule type" value="Genomic_DNA"/>
</dbReference>
<evidence type="ECO:0000313" key="2">
    <source>
        <dbReference type="EMBL" id="SVD09876.1"/>
    </source>
</evidence>
<proteinExistence type="predicted"/>
<feature type="non-terminal residue" evidence="2">
    <location>
        <position position="1"/>
    </location>
</feature>
<accession>A0A382SJ37</accession>
<evidence type="ECO:0000256" key="1">
    <source>
        <dbReference type="SAM" id="MobiDB-lite"/>
    </source>
</evidence>
<feature type="compositionally biased region" description="Basic and acidic residues" evidence="1">
    <location>
        <begin position="74"/>
        <end position="83"/>
    </location>
</feature>
<name>A0A382SJ37_9ZZZZ</name>
<organism evidence="2">
    <name type="scientific">marine metagenome</name>
    <dbReference type="NCBI Taxonomy" id="408172"/>
    <lineage>
        <taxon>unclassified sequences</taxon>
        <taxon>metagenomes</taxon>
        <taxon>ecological metagenomes</taxon>
    </lineage>
</organism>
<gene>
    <name evidence="2" type="ORF">METZ01_LOCUS362730</name>
</gene>